<evidence type="ECO:0000313" key="1">
    <source>
        <dbReference type="EMBL" id="TQV75159.1"/>
    </source>
</evidence>
<dbReference type="OrthoDB" id="4335607at2"/>
<dbReference type="RefSeq" id="WP_142941776.1">
    <property type="nucleotide sequence ID" value="NZ_VIKR01000002.1"/>
</dbReference>
<dbReference type="InterPro" id="IPR025516">
    <property type="entry name" value="DUF4404"/>
</dbReference>
<dbReference type="EMBL" id="VIKR01000002">
    <property type="protein sequence ID" value="TQV75159.1"/>
    <property type="molecule type" value="Genomic_DNA"/>
</dbReference>
<proteinExistence type="predicted"/>
<dbReference type="AlphaFoldDB" id="A0A545TD63"/>
<name>A0A545TD63_9GAMM</name>
<reference evidence="1 2" key="1">
    <citation type="submission" date="2019-06" db="EMBL/GenBank/DDBJ databases">
        <title>Draft genome of Aliikangiella marina GYP-15.</title>
        <authorList>
            <person name="Wang G."/>
        </authorList>
    </citation>
    <scope>NUCLEOTIDE SEQUENCE [LARGE SCALE GENOMIC DNA]</scope>
    <source>
        <strain evidence="1 2">GYP-15</strain>
    </source>
</reference>
<protein>
    <submittedName>
        <fullName evidence="1">DUF4404 family protein</fullName>
    </submittedName>
</protein>
<comment type="caution">
    <text evidence="1">The sequence shown here is derived from an EMBL/GenBank/DDBJ whole genome shotgun (WGS) entry which is preliminary data.</text>
</comment>
<keyword evidence="2" id="KW-1185">Reference proteome</keyword>
<dbReference type="Proteomes" id="UP000317839">
    <property type="component" value="Unassembled WGS sequence"/>
</dbReference>
<dbReference type="Pfam" id="PF14357">
    <property type="entry name" value="DUF4404"/>
    <property type="match status" value="1"/>
</dbReference>
<gene>
    <name evidence="1" type="ORF">FLL45_09480</name>
</gene>
<sequence>MNKQQMLDILNELKVELAENQQLDTHQKQTTEALIEEIWAQVSAPENQLSGDQYLLNKFKNVTEEFEINHPKLTDIFGRLSDLLSRMGL</sequence>
<organism evidence="1 2">
    <name type="scientific">Aliikangiella marina</name>
    <dbReference type="NCBI Taxonomy" id="1712262"/>
    <lineage>
        <taxon>Bacteria</taxon>
        <taxon>Pseudomonadati</taxon>
        <taxon>Pseudomonadota</taxon>
        <taxon>Gammaproteobacteria</taxon>
        <taxon>Oceanospirillales</taxon>
        <taxon>Pleioneaceae</taxon>
        <taxon>Aliikangiella</taxon>
    </lineage>
</organism>
<accession>A0A545TD63</accession>
<evidence type="ECO:0000313" key="2">
    <source>
        <dbReference type="Proteomes" id="UP000317839"/>
    </source>
</evidence>